<organism evidence="1 2">
    <name type="scientific">Croceicoccus naphthovorans</name>
    <dbReference type="NCBI Taxonomy" id="1348774"/>
    <lineage>
        <taxon>Bacteria</taxon>
        <taxon>Pseudomonadati</taxon>
        <taxon>Pseudomonadota</taxon>
        <taxon>Alphaproteobacteria</taxon>
        <taxon>Sphingomonadales</taxon>
        <taxon>Erythrobacteraceae</taxon>
        <taxon>Croceicoccus</taxon>
    </lineage>
</organism>
<dbReference type="KEGG" id="cna:AB433_08755"/>
<dbReference type="EMBL" id="CP011770">
    <property type="protein sequence ID" value="AKM10044.1"/>
    <property type="molecule type" value="Genomic_DNA"/>
</dbReference>
<gene>
    <name evidence="1" type="ORF">AB433_08755</name>
</gene>
<proteinExistence type="predicted"/>
<name>A0A0G3XHH9_9SPHN</name>
<protein>
    <submittedName>
        <fullName evidence="1">Uncharacterized protein</fullName>
    </submittedName>
</protein>
<dbReference type="PATRIC" id="fig|1348774.3.peg.1837"/>
<evidence type="ECO:0000313" key="1">
    <source>
        <dbReference type="EMBL" id="AKM10044.1"/>
    </source>
</evidence>
<sequence length="107" mass="11609">MFIVYLAAAAVDPLAVCTAAMQGLGSVPREQIEAACPPPPKRNIWTDTDDGRCDGVFVYARDSAKMASGLPSVMTDGMIAEFNRRLEACQKPSPPPVEGRKTLRLWD</sequence>
<keyword evidence="2" id="KW-1185">Reference proteome</keyword>
<dbReference type="AlphaFoldDB" id="A0A0G3XHH9"/>
<accession>A0A0G3XHH9</accession>
<evidence type="ECO:0000313" key="2">
    <source>
        <dbReference type="Proteomes" id="UP000035287"/>
    </source>
</evidence>
<dbReference type="Proteomes" id="UP000035287">
    <property type="component" value="Chromosome"/>
</dbReference>
<reference evidence="1 2" key="1">
    <citation type="submission" date="2015-06" db="EMBL/GenBank/DDBJ databases">
        <authorList>
            <person name="Zeng Y."/>
            <person name="Huang Y."/>
        </authorList>
    </citation>
    <scope>NUCLEOTIDE SEQUENCE [LARGE SCALE GENOMIC DNA]</scope>
    <source>
        <strain evidence="1 2">PQ-2</strain>
    </source>
</reference>